<dbReference type="GO" id="GO:0003729">
    <property type="term" value="F:mRNA binding"/>
    <property type="evidence" value="ECO:0007669"/>
    <property type="project" value="InterPro"/>
</dbReference>
<proteinExistence type="inferred from homology"/>
<dbReference type="GO" id="GO:0006376">
    <property type="term" value="P:mRNA splice site recognition"/>
    <property type="evidence" value="ECO:0007669"/>
    <property type="project" value="InterPro"/>
</dbReference>
<feature type="non-terminal residue" evidence="2">
    <location>
        <position position="1"/>
    </location>
</feature>
<dbReference type="Pfam" id="PF03194">
    <property type="entry name" value="LUC7"/>
    <property type="match status" value="1"/>
</dbReference>
<evidence type="ECO:0000256" key="1">
    <source>
        <dbReference type="ARBA" id="ARBA00005655"/>
    </source>
</evidence>
<keyword evidence="3" id="KW-1185">Reference proteome</keyword>
<dbReference type="EMBL" id="CATQJA010002656">
    <property type="protein sequence ID" value="CAJ0579319.1"/>
    <property type="molecule type" value="Genomic_DNA"/>
</dbReference>
<name>A0AA36G4N0_9BILA</name>
<reference evidence="2" key="1">
    <citation type="submission" date="2023-06" db="EMBL/GenBank/DDBJ databases">
        <authorList>
            <person name="Delattre M."/>
        </authorList>
    </citation>
    <scope>NUCLEOTIDE SEQUENCE</scope>
    <source>
        <strain evidence="2">AF72</strain>
    </source>
</reference>
<dbReference type="InterPro" id="IPR004882">
    <property type="entry name" value="Luc7-rel"/>
</dbReference>
<dbReference type="GO" id="GO:0005685">
    <property type="term" value="C:U1 snRNP"/>
    <property type="evidence" value="ECO:0007669"/>
    <property type="project" value="InterPro"/>
</dbReference>
<protein>
    <recommendedName>
        <fullName evidence="4">LUC7 related protein</fullName>
    </recommendedName>
</protein>
<gene>
    <name evidence="2" type="ORF">MSPICULIGERA_LOCUS17542</name>
</gene>
<accession>A0AA36G4N0</accession>
<comment type="similarity">
    <text evidence="1">Belongs to the Luc7 family.</text>
</comment>
<sequence length="323" mass="35891">MTAFMAQMLDELMGTGRNSVDGASKVSFENPEVCKFALAGFCPREAFRNTKMDFGQCAQRHDECFKEEYKRSSRFGKLGYEELFMRRIREINREIQRKIDKNTDRLNSGCLPGVEGVTTKYDEQLANLTRQIDENMNKGQLMCEAGQVTEGQELLKEAEELQAVREELEQKRIVSIRHVAGIAMDLSRPMHVCAECGCFMLTTDAQCRIDDHLAGKLHTTCARIRQILKEEREKQENVDSDKDGDEVIFCAVVFAHLAAVAIETPAVDMTAGASTRKVAARGAAAAVPHAVAAMSVTDATAMLVMPAALGATNRSRLLHKLLR</sequence>
<organism evidence="2 3">
    <name type="scientific">Mesorhabditis spiculigera</name>
    <dbReference type="NCBI Taxonomy" id="96644"/>
    <lineage>
        <taxon>Eukaryota</taxon>
        <taxon>Metazoa</taxon>
        <taxon>Ecdysozoa</taxon>
        <taxon>Nematoda</taxon>
        <taxon>Chromadorea</taxon>
        <taxon>Rhabditida</taxon>
        <taxon>Rhabditina</taxon>
        <taxon>Rhabditomorpha</taxon>
        <taxon>Rhabditoidea</taxon>
        <taxon>Rhabditidae</taxon>
        <taxon>Mesorhabditinae</taxon>
        <taxon>Mesorhabditis</taxon>
    </lineage>
</organism>
<dbReference type="Proteomes" id="UP001177023">
    <property type="component" value="Unassembled WGS sequence"/>
</dbReference>
<evidence type="ECO:0000313" key="3">
    <source>
        <dbReference type="Proteomes" id="UP001177023"/>
    </source>
</evidence>
<dbReference type="AlphaFoldDB" id="A0AA36G4N0"/>
<comment type="caution">
    <text evidence="2">The sequence shown here is derived from an EMBL/GenBank/DDBJ whole genome shotgun (WGS) entry which is preliminary data.</text>
</comment>
<evidence type="ECO:0000313" key="2">
    <source>
        <dbReference type="EMBL" id="CAJ0579319.1"/>
    </source>
</evidence>
<dbReference type="PANTHER" id="PTHR12375">
    <property type="entry name" value="RNA-BINDING PROTEIN LUC7-RELATED"/>
    <property type="match status" value="1"/>
</dbReference>
<evidence type="ECO:0008006" key="4">
    <source>
        <dbReference type="Google" id="ProtNLM"/>
    </source>
</evidence>